<proteinExistence type="predicted"/>
<name>A0AAV9VSC8_9PEZI</name>
<comment type="caution">
    <text evidence="1">The sequence shown here is derived from an EMBL/GenBank/DDBJ whole genome shotgun (WGS) entry which is preliminary data.</text>
</comment>
<gene>
    <name evidence="1" type="ORF">TWF481_002795</name>
</gene>
<dbReference type="Proteomes" id="UP001370758">
    <property type="component" value="Unassembled WGS sequence"/>
</dbReference>
<dbReference type="AlphaFoldDB" id="A0AAV9VSC8"/>
<reference evidence="1 2" key="1">
    <citation type="submission" date="2023-08" db="EMBL/GenBank/DDBJ databases">
        <authorList>
            <person name="Palmer J.M."/>
        </authorList>
    </citation>
    <scope>NUCLEOTIDE SEQUENCE [LARGE SCALE GENOMIC DNA]</scope>
    <source>
        <strain evidence="1 2">TWF481</strain>
    </source>
</reference>
<organism evidence="1 2">
    <name type="scientific">Arthrobotrys musiformis</name>
    <dbReference type="NCBI Taxonomy" id="47236"/>
    <lineage>
        <taxon>Eukaryota</taxon>
        <taxon>Fungi</taxon>
        <taxon>Dikarya</taxon>
        <taxon>Ascomycota</taxon>
        <taxon>Pezizomycotina</taxon>
        <taxon>Orbiliomycetes</taxon>
        <taxon>Orbiliales</taxon>
        <taxon>Orbiliaceae</taxon>
        <taxon>Arthrobotrys</taxon>
    </lineage>
</organism>
<dbReference type="EMBL" id="JAVHJL010000012">
    <property type="protein sequence ID" value="KAK6495748.1"/>
    <property type="molecule type" value="Genomic_DNA"/>
</dbReference>
<evidence type="ECO:0008006" key="3">
    <source>
        <dbReference type="Google" id="ProtNLM"/>
    </source>
</evidence>
<accession>A0AAV9VSC8</accession>
<protein>
    <recommendedName>
        <fullName evidence="3">HNH nuclease domain-containing protein</fullName>
    </recommendedName>
</protein>
<evidence type="ECO:0000313" key="1">
    <source>
        <dbReference type="EMBL" id="KAK6495748.1"/>
    </source>
</evidence>
<evidence type="ECO:0000313" key="2">
    <source>
        <dbReference type="Proteomes" id="UP001370758"/>
    </source>
</evidence>
<keyword evidence="2" id="KW-1185">Reference proteome</keyword>
<sequence length="279" mass="31920">MAIDRANATKELQLMPIPWDRIIEGNDHNVLLALGQSYNLHLWLQRLLQQAYDHIDAEQIKSTLLSLGCQINESYNLRSHYFNHSIDYIPGGFADDVLQGLTNTLCKSKSKSNTSLYEKIRRALRKHLEITETEFPVSLLPIQNGNIANFIPQLPNGNLYAREYVLTSVEVGLMHFVAYLPIEHPDEITPSESLAWLLCYSNAALERWRMHYMQQLLSRLRLGFSTSPLPRCSRFSQDCKISIDETQDKVILPRGMDMISNANIEFQLKEATSKPNTGK</sequence>